<evidence type="ECO:0000313" key="1">
    <source>
        <dbReference type="EMBL" id="GFQ91808.1"/>
    </source>
</evidence>
<protein>
    <submittedName>
        <fullName evidence="1">Uncharacterized protein</fullName>
    </submittedName>
</protein>
<dbReference type="Proteomes" id="UP000887116">
    <property type="component" value="Unassembled WGS sequence"/>
</dbReference>
<sequence length="107" mass="12413">MTSQYFQMSQIETLPVTSKELRQETGKNIELGLLLEALKEEVYQLMLRFQMVTLAEDGDTSPRRGVHQFQISHFLGVPGESCDIPRDLIFKEMWLFLCNQLKTDNCN</sequence>
<dbReference type="AlphaFoldDB" id="A0A8X6FYW9"/>
<accession>A0A8X6FYW9</accession>
<comment type="caution">
    <text evidence="1">The sequence shown here is derived from an EMBL/GenBank/DDBJ whole genome shotgun (WGS) entry which is preliminary data.</text>
</comment>
<dbReference type="EMBL" id="BMAO01013929">
    <property type="protein sequence ID" value="GFQ91808.1"/>
    <property type="molecule type" value="Genomic_DNA"/>
</dbReference>
<proteinExistence type="predicted"/>
<name>A0A8X6FYW9_TRICU</name>
<keyword evidence="2" id="KW-1185">Reference proteome</keyword>
<gene>
    <name evidence="1" type="ORF">TNCT_203631</name>
</gene>
<organism evidence="1 2">
    <name type="scientific">Trichonephila clavata</name>
    <name type="common">Joro spider</name>
    <name type="synonym">Nephila clavata</name>
    <dbReference type="NCBI Taxonomy" id="2740835"/>
    <lineage>
        <taxon>Eukaryota</taxon>
        <taxon>Metazoa</taxon>
        <taxon>Ecdysozoa</taxon>
        <taxon>Arthropoda</taxon>
        <taxon>Chelicerata</taxon>
        <taxon>Arachnida</taxon>
        <taxon>Araneae</taxon>
        <taxon>Araneomorphae</taxon>
        <taxon>Entelegynae</taxon>
        <taxon>Araneoidea</taxon>
        <taxon>Nephilidae</taxon>
        <taxon>Trichonephila</taxon>
    </lineage>
</organism>
<evidence type="ECO:0000313" key="2">
    <source>
        <dbReference type="Proteomes" id="UP000887116"/>
    </source>
</evidence>
<reference evidence="1" key="1">
    <citation type="submission" date="2020-07" db="EMBL/GenBank/DDBJ databases">
        <title>Multicomponent nature underlies the extraordinary mechanical properties of spider dragline silk.</title>
        <authorList>
            <person name="Kono N."/>
            <person name="Nakamura H."/>
            <person name="Mori M."/>
            <person name="Yoshida Y."/>
            <person name="Ohtoshi R."/>
            <person name="Malay A.D."/>
            <person name="Moran D.A.P."/>
            <person name="Tomita M."/>
            <person name="Numata K."/>
            <person name="Arakawa K."/>
        </authorList>
    </citation>
    <scope>NUCLEOTIDE SEQUENCE</scope>
</reference>